<organism evidence="1 2">
    <name type="scientific">Flavobacterium ponti</name>
    <dbReference type="NCBI Taxonomy" id="665133"/>
    <lineage>
        <taxon>Bacteria</taxon>
        <taxon>Pseudomonadati</taxon>
        <taxon>Bacteroidota</taxon>
        <taxon>Flavobacteriia</taxon>
        <taxon>Flavobacteriales</taxon>
        <taxon>Flavobacteriaceae</taxon>
        <taxon>Flavobacterium</taxon>
    </lineage>
</organism>
<dbReference type="EMBL" id="JBHSGW010000003">
    <property type="protein sequence ID" value="MFC4739391.1"/>
    <property type="molecule type" value="Genomic_DNA"/>
</dbReference>
<evidence type="ECO:0008006" key="3">
    <source>
        <dbReference type="Google" id="ProtNLM"/>
    </source>
</evidence>
<comment type="caution">
    <text evidence="1">The sequence shown here is derived from an EMBL/GenBank/DDBJ whole genome shotgun (WGS) entry which is preliminary data.</text>
</comment>
<name>A0ABV9P426_9FLAO</name>
<protein>
    <recommendedName>
        <fullName evidence="3">Lipoprotein</fullName>
    </recommendedName>
</protein>
<reference evidence="2" key="1">
    <citation type="journal article" date="2019" name="Int. J. Syst. Evol. Microbiol.">
        <title>The Global Catalogue of Microorganisms (GCM) 10K type strain sequencing project: providing services to taxonomists for standard genome sequencing and annotation.</title>
        <authorList>
            <consortium name="The Broad Institute Genomics Platform"/>
            <consortium name="The Broad Institute Genome Sequencing Center for Infectious Disease"/>
            <person name="Wu L."/>
            <person name="Ma J."/>
        </authorList>
    </citation>
    <scope>NUCLEOTIDE SEQUENCE [LARGE SCALE GENOMIC DNA]</scope>
    <source>
        <strain evidence="2">CCUG 50349</strain>
    </source>
</reference>
<dbReference type="RefSeq" id="WP_379738772.1">
    <property type="nucleotide sequence ID" value="NZ_JBHSGW010000003.1"/>
</dbReference>
<keyword evidence="2" id="KW-1185">Reference proteome</keyword>
<dbReference type="Proteomes" id="UP001595885">
    <property type="component" value="Unassembled WGS sequence"/>
</dbReference>
<sequence length="202" mass="23783">MKRFIIYTLFIVFLINCQSLAKLKYGIKNPYFATESDLNSFLLKYKIQQNSFFFKDWESYKQAITSKYSSIPDAYFFNKNGEFVTYKKTASDCNAKVDEFIAELNNFSSIEGDKTKNISEIIPLLTNTKNEKIDLNEVTVLISWASFIGKVNEDKAFEWIRILDEAKNNNVKVNYYLINYDLQKSWDLNEEDENEIKESFKM</sequence>
<evidence type="ECO:0000313" key="2">
    <source>
        <dbReference type="Proteomes" id="UP001595885"/>
    </source>
</evidence>
<accession>A0ABV9P426</accession>
<proteinExistence type="predicted"/>
<gene>
    <name evidence="1" type="ORF">ACFO3U_05240</name>
</gene>
<evidence type="ECO:0000313" key="1">
    <source>
        <dbReference type="EMBL" id="MFC4739391.1"/>
    </source>
</evidence>